<dbReference type="eggNOG" id="COG5508">
    <property type="taxonomic scope" value="Bacteria"/>
</dbReference>
<dbReference type="InterPro" id="IPR012875">
    <property type="entry name" value="SDHF4"/>
</dbReference>
<feature type="compositionally biased region" description="Basic and acidic residues" evidence="2">
    <location>
        <begin position="69"/>
        <end position="82"/>
    </location>
</feature>
<dbReference type="STRING" id="316055.RPE_0029"/>
<dbReference type="PANTHER" id="PTHR28524">
    <property type="entry name" value="SUCCINATE DEHYDROGENASE ASSEMBLY FACTOR 4, MITOCHONDRIAL"/>
    <property type="match status" value="1"/>
</dbReference>
<protein>
    <recommendedName>
        <fullName evidence="4">DUF1674 domain-containing protein</fullName>
    </recommendedName>
</protein>
<evidence type="ECO:0000313" key="3">
    <source>
        <dbReference type="EMBL" id="ABJ03990.1"/>
    </source>
</evidence>
<dbReference type="KEGG" id="rpe:RPE_0029"/>
<sequence>MSAADGPIMMTDETTPPPPAADPQAAEKVLSPAAQRALAEAAERRAKAAAEAHAAAKEVDGPKGLEPTRYGDWERKGIASDF</sequence>
<organism evidence="3">
    <name type="scientific">Rhodopseudomonas palustris (strain BisA53)</name>
    <dbReference type="NCBI Taxonomy" id="316055"/>
    <lineage>
        <taxon>Bacteria</taxon>
        <taxon>Pseudomonadati</taxon>
        <taxon>Pseudomonadota</taxon>
        <taxon>Alphaproteobacteria</taxon>
        <taxon>Hyphomicrobiales</taxon>
        <taxon>Nitrobacteraceae</taxon>
        <taxon>Rhodopseudomonas</taxon>
    </lineage>
</organism>
<evidence type="ECO:0000256" key="1">
    <source>
        <dbReference type="ARBA" id="ARBA00005701"/>
    </source>
</evidence>
<dbReference type="AlphaFoldDB" id="Q07VP4"/>
<dbReference type="EMBL" id="CP000463">
    <property type="protein sequence ID" value="ABJ03990.1"/>
    <property type="molecule type" value="Genomic_DNA"/>
</dbReference>
<reference evidence="3" key="1">
    <citation type="submission" date="2006-09" db="EMBL/GenBank/DDBJ databases">
        <title>Complete sequence of Rhodopseudomonas palustris BisA53.</title>
        <authorList>
            <consortium name="US DOE Joint Genome Institute"/>
            <person name="Copeland A."/>
            <person name="Lucas S."/>
            <person name="Lapidus A."/>
            <person name="Barry K."/>
            <person name="Detter J.C."/>
            <person name="Glavina del Rio T."/>
            <person name="Hammon N."/>
            <person name="Israni S."/>
            <person name="Dalin E."/>
            <person name="Tice H."/>
            <person name="Pitluck S."/>
            <person name="Chain P."/>
            <person name="Malfatti S."/>
            <person name="Shin M."/>
            <person name="Vergez L."/>
            <person name="Schmutz J."/>
            <person name="Larimer F."/>
            <person name="Land M."/>
            <person name="Hauser L."/>
            <person name="Pelletier D.A."/>
            <person name="Kyrpides N."/>
            <person name="Kim E."/>
            <person name="Harwood C.S."/>
            <person name="Oda Y."/>
            <person name="Richardson P."/>
        </authorList>
    </citation>
    <scope>NUCLEOTIDE SEQUENCE [LARGE SCALE GENOMIC DNA]</scope>
    <source>
        <strain evidence="3">BisA53</strain>
    </source>
</reference>
<dbReference type="Pfam" id="PF07896">
    <property type="entry name" value="DUF1674"/>
    <property type="match status" value="1"/>
</dbReference>
<accession>Q07VP4</accession>
<feature type="region of interest" description="Disordered" evidence="2">
    <location>
        <begin position="1"/>
        <end position="26"/>
    </location>
</feature>
<evidence type="ECO:0000256" key="2">
    <source>
        <dbReference type="SAM" id="MobiDB-lite"/>
    </source>
</evidence>
<proteinExistence type="inferred from homology"/>
<dbReference type="PANTHER" id="PTHR28524:SF3">
    <property type="entry name" value="SUCCINATE DEHYDROGENASE ASSEMBLY FACTOR 4, MITOCHONDRIAL"/>
    <property type="match status" value="1"/>
</dbReference>
<comment type="similarity">
    <text evidence="1">Belongs to the SDHAF4 family.</text>
</comment>
<feature type="compositionally biased region" description="Basic and acidic residues" evidence="2">
    <location>
        <begin position="49"/>
        <end position="63"/>
    </location>
</feature>
<dbReference type="HOGENOM" id="CLU_160299_1_1_5"/>
<evidence type="ECO:0008006" key="4">
    <source>
        <dbReference type="Google" id="ProtNLM"/>
    </source>
</evidence>
<name>Q07VP4_RHOP5</name>
<gene>
    <name evidence="3" type="ordered locus">RPE_0029</name>
</gene>
<feature type="region of interest" description="Disordered" evidence="2">
    <location>
        <begin position="49"/>
        <end position="82"/>
    </location>
</feature>